<evidence type="ECO:0000256" key="4">
    <source>
        <dbReference type="SAM" id="SignalP"/>
    </source>
</evidence>
<sequence length="524" mass="58138">MISKALKTLTAATVLSLGMLAAAQAESVLRIRDVGDIQQMDPLLSTNYPMRDMSYLLWDTLFAMDANFEVKPQMVDKYSMSADGKVYDFTLRDKLVFHDGAPVTSADVIASVNRWMTKDSLGQEIAKRLDKIEATGTNSLRITLKEPFAQLLNGLGRMTAYPLFIMPERIAKTPIGEKLPALVGSGPFKLVEWQPGVKFVVEKFKDYVPRSEPASNLAGGKVVKVDRIERITIPDDTSAVNALLAGEIDFVTEVPYDQLSIIESDKNFVVASKPLLGKSLQIVLNHTQPPLNNIKVRQAVQLALNQQDFMSTLLGDRKDLYKLCAAIFMCDAPYATDINSDRYMKPSVEKAKALLKEAGYDGTPITFLHPTDQLFQRDMGTVLVQALRKAGFTVDDRQIDLATMFSRRNNKGTPAEGGWNMFLTAFGGDAMMDPLTNPYVTGACEKAFVGWPCDQDLQARWKSFLLADGQAARKDAAVKIQERANEIVTFIPMGQYYGVSGWSKSVSGMISSPLHLYWNIEKKQ</sequence>
<dbReference type="GO" id="GO:0030288">
    <property type="term" value="C:outer membrane-bounded periplasmic space"/>
    <property type="evidence" value="ECO:0007669"/>
    <property type="project" value="UniProtKB-ARBA"/>
</dbReference>
<dbReference type="SUPFAM" id="SSF53850">
    <property type="entry name" value="Periplasmic binding protein-like II"/>
    <property type="match status" value="1"/>
</dbReference>
<keyword evidence="3 4" id="KW-0732">Signal</keyword>
<evidence type="ECO:0000256" key="1">
    <source>
        <dbReference type="ARBA" id="ARBA00004418"/>
    </source>
</evidence>
<dbReference type="GO" id="GO:0043190">
    <property type="term" value="C:ATP-binding cassette (ABC) transporter complex"/>
    <property type="evidence" value="ECO:0007669"/>
    <property type="project" value="InterPro"/>
</dbReference>
<feature type="domain" description="Solute-binding protein family 5" evidence="5">
    <location>
        <begin position="69"/>
        <end position="442"/>
    </location>
</feature>
<dbReference type="InterPro" id="IPR030678">
    <property type="entry name" value="Peptide/Ni-bd"/>
</dbReference>
<dbReference type="InterPro" id="IPR039424">
    <property type="entry name" value="SBP_5"/>
</dbReference>
<comment type="subcellular location">
    <subcellularLocation>
        <location evidence="1">Periplasm</location>
    </subcellularLocation>
</comment>
<dbReference type="Gene3D" id="3.10.105.10">
    <property type="entry name" value="Dipeptide-binding Protein, Domain 3"/>
    <property type="match status" value="1"/>
</dbReference>
<evidence type="ECO:0000313" key="7">
    <source>
        <dbReference type="Proteomes" id="UP000519897"/>
    </source>
</evidence>
<dbReference type="GO" id="GO:1904680">
    <property type="term" value="F:peptide transmembrane transporter activity"/>
    <property type="evidence" value="ECO:0007669"/>
    <property type="project" value="TreeGrafter"/>
</dbReference>
<dbReference type="InterPro" id="IPR000914">
    <property type="entry name" value="SBP_5_dom"/>
</dbReference>
<dbReference type="PANTHER" id="PTHR30290">
    <property type="entry name" value="PERIPLASMIC BINDING COMPONENT OF ABC TRANSPORTER"/>
    <property type="match status" value="1"/>
</dbReference>
<dbReference type="Gene3D" id="3.40.190.10">
    <property type="entry name" value="Periplasmic binding protein-like II"/>
    <property type="match status" value="1"/>
</dbReference>
<feature type="signal peptide" evidence="4">
    <location>
        <begin position="1"/>
        <end position="25"/>
    </location>
</feature>
<dbReference type="Proteomes" id="UP000519897">
    <property type="component" value="Unassembled WGS sequence"/>
</dbReference>
<organism evidence="6 7">
    <name type="scientific">Rhizobium rhizoryzae</name>
    <dbReference type="NCBI Taxonomy" id="451876"/>
    <lineage>
        <taxon>Bacteria</taxon>
        <taxon>Pseudomonadati</taxon>
        <taxon>Pseudomonadota</taxon>
        <taxon>Alphaproteobacteria</taxon>
        <taxon>Hyphomicrobiales</taxon>
        <taxon>Rhizobiaceae</taxon>
        <taxon>Rhizobium/Agrobacterium group</taxon>
        <taxon>Rhizobium</taxon>
    </lineage>
</organism>
<dbReference type="PIRSF" id="PIRSF002741">
    <property type="entry name" value="MppA"/>
    <property type="match status" value="1"/>
</dbReference>
<evidence type="ECO:0000256" key="2">
    <source>
        <dbReference type="ARBA" id="ARBA00005695"/>
    </source>
</evidence>
<dbReference type="AlphaFoldDB" id="A0A7W6LLJ3"/>
<reference evidence="6 7" key="1">
    <citation type="submission" date="2020-08" db="EMBL/GenBank/DDBJ databases">
        <title>Genomic Encyclopedia of Type Strains, Phase IV (KMG-IV): sequencing the most valuable type-strain genomes for metagenomic binning, comparative biology and taxonomic classification.</title>
        <authorList>
            <person name="Goeker M."/>
        </authorList>
    </citation>
    <scope>NUCLEOTIDE SEQUENCE [LARGE SCALE GENOMIC DNA]</scope>
    <source>
        <strain evidence="6 7">DSM 29514</strain>
    </source>
</reference>
<proteinExistence type="inferred from homology"/>
<name>A0A7W6LLJ3_9HYPH</name>
<evidence type="ECO:0000313" key="6">
    <source>
        <dbReference type="EMBL" id="MBB4145462.1"/>
    </source>
</evidence>
<keyword evidence="7" id="KW-1185">Reference proteome</keyword>
<evidence type="ECO:0000259" key="5">
    <source>
        <dbReference type="Pfam" id="PF00496"/>
    </source>
</evidence>
<dbReference type="GO" id="GO:0015833">
    <property type="term" value="P:peptide transport"/>
    <property type="evidence" value="ECO:0007669"/>
    <property type="project" value="TreeGrafter"/>
</dbReference>
<dbReference type="Pfam" id="PF00496">
    <property type="entry name" value="SBP_bac_5"/>
    <property type="match status" value="1"/>
</dbReference>
<dbReference type="CDD" id="cd08502">
    <property type="entry name" value="PBP2_NikA_DppA_OppA_like_16"/>
    <property type="match status" value="1"/>
</dbReference>
<dbReference type="RefSeq" id="WP_165131901.1">
    <property type="nucleotide sequence ID" value="NZ_CP049249.1"/>
</dbReference>
<accession>A0A7W6LLJ3</accession>
<comment type="similarity">
    <text evidence="2">Belongs to the bacterial solute-binding protein 5 family.</text>
</comment>
<dbReference type="PANTHER" id="PTHR30290:SF38">
    <property type="entry name" value="D,D-DIPEPTIDE-BINDING PERIPLASMIC PROTEIN DDPA-RELATED"/>
    <property type="match status" value="1"/>
</dbReference>
<protein>
    <submittedName>
        <fullName evidence="6">Peptide/nickel transport system substrate-binding protein</fullName>
    </submittedName>
</protein>
<comment type="caution">
    <text evidence="6">The sequence shown here is derived from an EMBL/GenBank/DDBJ whole genome shotgun (WGS) entry which is preliminary data.</text>
</comment>
<evidence type="ECO:0000256" key="3">
    <source>
        <dbReference type="ARBA" id="ARBA00022729"/>
    </source>
</evidence>
<gene>
    <name evidence="6" type="ORF">GGQ72_004026</name>
</gene>
<dbReference type="EMBL" id="JACIEC010000008">
    <property type="protein sequence ID" value="MBB4145462.1"/>
    <property type="molecule type" value="Genomic_DNA"/>
</dbReference>
<feature type="chain" id="PRO_5031318515" evidence="4">
    <location>
        <begin position="26"/>
        <end position="524"/>
    </location>
</feature>